<dbReference type="Proteomes" id="UP000476030">
    <property type="component" value="Unassembled WGS sequence"/>
</dbReference>
<proteinExistence type="predicted"/>
<name>A0A6L8W6T6_9PROT</name>
<sequence length="111" mass="11888">MIKGKSIVLTLAIFAMLLPIEVKAEIWGGTGCAGVVENELEKLDIDELGATRVTYIVSNRGSVASDGLEELNGWVSFEKCSGNLTVQLSDSCAVTMMYTSGECRIPGIAHY</sequence>
<dbReference type="RefSeq" id="WP_161314729.1">
    <property type="nucleotide sequence ID" value="NZ_WTUW01000001.1"/>
</dbReference>
<dbReference type="EMBL" id="WTUW01000001">
    <property type="protein sequence ID" value="MZR30212.1"/>
    <property type="molecule type" value="Genomic_DNA"/>
</dbReference>
<keyword evidence="2" id="KW-1185">Reference proteome</keyword>
<accession>A0A6L8W6T6</accession>
<protein>
    <submittedName>
        <fullName evidence="1">Uncharacterized protein</fullName>
    </submittedName>
</protein>
<gene>
    <name evidence="1" type="ORF">GQE98_06130</name>
</gene>
<evidence type="ECO:0000313" key="1">
    <source>
        <dbReference type="EMBL" id="MZR30212.1"/>
    </source>
</evidence>
<comment type="caution">
    <text evidence="1">The sequence shown here is derived from an EMBL/GenBank/DDBJ whole genome shotgun (WGS) entry which is preliminary data.</text>
</comment>
<reference evidence="1 2" key="1">
    <citation type="submission" date="2019-12" db="EMBL/GenBank/DDBJ databases">
        <title>Snethiella sp. nov. sp. isolated from sea sand.</title>
        <authorList>
            <person name="Kim J."/>
            <person name="Jeong S.E."/>
            <person name="Jung H.S."/>
            <person name="Jeon C.O."/>
        </authorList>
    </citation>
    <scope>NUCLEOTIDE SEQUENCE [LARGE SCALE GENOMIC DNA]</scope>
    <source>
        <strain evidence="1 2">DP05</strain>
    </source>
</reference>
<organism evidence="1 2">
    <name type="scientific">Sneathiella litorea</name>
    <dbReference type="NCBI Taxonomy" id="2606216"/>
    <lineage>
        <taxon>Bacteria</taxon>
        <taxon>Pseudomonadati</taxon>
        <taxon>Pseudomonadota</taxon>
        <taxon>Alphaproteobacteria</taxon>
        <taxon>Sneathiellales</taxon>
        <taxon>Sneathiellaceae</taxon>
        <taxon>Sneathiella</taxon>
    </lineage>
</organism>
<evidence type="ECO:0000313" key="2">
    <source>
        <dbReference type="Proteomes" id="UP000476030"/>
    </source>
</evidence>
<dbReference type="AlphaFoldDB" id="A0A6L8W6T6"/>